<accession>A0A5J4UJL0</accession>
<evidence type="ECO:0000313" key="2">
    <source>
        <dbReference type="Proteomes" id="UP000324800"/>
    </source>
</evidence>
<evidence type="ECO:0000313" key="1">
    <source>
        <dbReference type="EMBL" id="KAA6370647.1"/>
    </source>
</evidence>
<reference evidence="1 2" key="1">
    <citation type="submission" date="2019-03" db="EMBL/GenBank/DDBJ databases">
        <title>Single cell metagenomics reveals metabolic interactions within the superorganism composed of flagellate Streblomastix strix and complex community of Bacteroidetes bacteria on its surface.</title>
        <authorList>
            <person name="Treitli S.C."/>
            <person name="Kolisko M."/>
            <person name="Husnik F."/>
            <person name="Keeling P."/>
            <person name="Hampl V."/>
        </authorList>
    </citation>
    <scope>NUCLEOTIDE SEQUENCE [LARGE SCALE GENOMIC DNA]</scope>
    <source>
        <strain evidence="1">ST1C</strain>
    </source>
</reference>
<name>A0A5J4UJL0_9EUKA</name>
<dbReference type="EMBL" id="SNRW01015192">
    <property type="protein sequence ID" value="KAA6370647.1"/>
    <property type="molecule type" value="Genomic_DNA"/>
</dbReference>
<comment type="caution">
    <text evidence="1">The sequence shown here is derived from an EMBL/GenBank/DDBJ whole genome shotgun (WGS) entry which is preliminary data.</text>
</comment>
<sequence length="10" mass="1145">MIVIVEAELE</sequence>
<feature type="non-terminal residue" evidence="1">
    <location>
        <position position="10"/>
    </location>
</feature>
<dbReference type="Proteomes" id="UP000324800">
    <property type="component" value="Unassembled WGS sequence"/>
</dbReference>
<protein>
    <submittedName>
        <fullName evidence="1">Uncharacterized protein</fullName>
    </submittedName>
</protein>
<organism evidence="1 2">
    <name type="scientific">Streblomastix strix</name>
    <dbReference type="NCBI Taxonomy" id="222440"/>
    <lineage>
        <taxon>Eukaryota</taxon>
        <taxon>Metamonada</taxon>
        <taxon>Preaxostyla</taxon>
        <taxon>Oxymonadida</taxon>
        <taxon>Streblomastigidae</taxon>
        <taxon>Streblomastix</taxon>
    </lineage>
</organism>
<proteinExistence type="predicted"/>
<gene>
    <name evidence="1" type="ORF">EZS28_033826</name>
</gene>